<evidence type="ECO:0000256" key="1">
    <source>
        <dbReference type="SAM" id="SignalP"/>
    </source>
</evidence>
<keyword evidence="1" id="KW-0732">Signal</keyword>
<organism evidence="2 3">
    <name type="scientific">Xiashengella succiniciproducens</name>
    <dbReference type="NCBI Taxonomy" id="2949635"/>
    <lineage>
        <taxon>Bacteria</taxon>
        <taxon>Pseudomonadati</taxon>
        <taxon>Bacteroidota</taxon>
        <taxon>Bacteroidia</taxon>
        <taxon>Marinilabiliales</taxon>
        <taxon>Marinilabiliaceae</taxon>
        <taxon>Xiashengella</taxon>
    </lineage>
</organism>
<reference evidence="2" key="2">
    <citation type="submission" date="2022-06" db="EMBL/GenBank/DDBJ databases">
        <title>Xiashengella guii gen. nov. sp. nov., a bacterium isolated form anaerobic digestion tank.</title>
        <authorList>
            <person name="Huang H."/>
        </authorList>
    </citation>
    <scope>NUCLEOTIDE SEQUENCE</scope>
    <source>
        <strain evidence="2">Ai-910</strain>
    </source>
</reference>
<dbReference type="PROSITE" id="PS51257">
    <property type="entry name" value="PROKAR_LIPOPROTEIN"/>
    <property type="match status" value="1"/>
</dbReference>
<reference evidence="2" key="1">
    <citation type="submission" date="2022-05" db="EMBL/GenBank/DDBJ databases">
        <authorList>
            <person name="Sun X."/>
        </authorList>
    </citation>
    <scope>NUCLEOTIDE SEQUENCE</scope>
    <source>
        <strain evidence="2">Ai-910</strain>
    </source>
</reference>
<name>A0A9J6ZT03_9BACT</name>
<evidence type="ECO:0000313" key="3">
    <source>
        <dbReference type="Proteomes" id="UP001056426"/>
    </source>
</evidence>
<dbReference type="RefSeq" id="WP_250725100.1">
    <property type="nucleotide sequence ID" value="NZ_CP098400.1"/>
</dbReference>
<dbReference type="AlphaFoldDB" id="A0A9J6ZT03"/>
<proteinExistence type="predicted"/>
<dbReference type="KEGG" id="alkq:M9189_05050"/>
<accession>A0A9J6ZT03</accession>
<feature type="chain" id="PRO_5039915962" evidence="1">
    <location>
        <begin position="19"/>
        <end position="144"/>
    </location>
</feature>
<sequence length="144" mass="15767">MKNVILIMLSLFFVTACGNGGQKKAQNTDAATETKTAVADANTVYVYYFHGKQRCMTCNTVEKVAKQAIEANYASNTNVKFLVLPTDDKANEALVEKYEISWNGLIIDKGGNVINITEQAFANAVNSPDVLADLIKSEVNKRLN</sequence>
<gene>
    <name evidence="2" type="ORF">M9189_05050</name>
</gene>
<protein>
    <submittedName>
        <fullName evidence="2">Nitrophenyl compound nitroreductase subunit ArsF family protein</fullName>
    </submittedName>
</protein>
<dbReference type="EMBL" id="CP098400">
    <property type="protein sequence ID" value="URW80718.1"/>
    <property type="molecule type" value="Genomic_DNA"/>
</dbReference>
<keyword evidence="3" id="KW-1185">Reference proteome</keyword>
<dbReference type="Proteomes" id="UP001056426">
    <property type="component" value="Chromosome"/>
</dbReference>
<dbReference type="NCBIfam" id="NF040494">
    <property type="entry name" value="nitrored_ArsF"/>
    <property type="match status" value="1"/>
</dbReference>
<evidence type="ECO:0000313" key="2">
    <source>
        <dbReference type="EMBL" id="URW80718.1"/>
    </source>
</evidence>
<feature type="signal peptide" evidence="1">
    <location>
        <begin position="1"/>
        <end position="18"/>
    </location>
</feature>
<dbReference type="Gene3D" id="3.40.30.10">
    <property type="entry name" value="Glutaredoxin"/>
    <property type="match status" value="1"/>
</dbReference>
<dbReference type="InterPro" id="IPR047698">
    <property type="entry name" value="ArsF-like"/>
</dbReference>